<comment type="caution">
    <text evidence="1">The sequence shown here is derived from an EMBL/GenBank/DDBJ whole genome shotgun (WGS) entry which is preliminary data.</text>
</comment>
<organism evidence="1 2">
    <name type="scientific">Pseudomonas fragariae</name>
    <name type="common">ex Marin et al. 2024</name>
    <dbReference type="NCBI Taxonomy" id="3080056"/>
    <lineage>
        <taxon>Bacteria</taxon>
        <taxon>Pseudomonadati</taxon>
        <taxon>Pseudomonadota</taxon>
        <taxon>Gammaproteobacteria</taxon>
        <taxon>Pseudomonadales</taxon>
        <taxon>Pseudomonadaceae</taxon>
        <taxon>Pseudomonas</taxon>
    </lineage>
</organism>
<accession>A0ABT3LML8</accession>
<reference evidence="1" key="1">
    <citation type="submission" date="2021-08" db="EMBL/GenBank/DDBJ databases">
        <title>Characterization of Pseudomonas fragariae.</title>
        <authorList>
            <person name="Carvalho R."/>
            <person name="Marin M."/>
        </authorList>
    </citation>
    <scope>NUCLEOTIDE SEQUENCE</scope>
    <source>
        <strain evidence="1">17</strain>
    </source>
</reference>
<name>A0ABT3LML8_9PSED</name>
<evidence type="ECO:0000313" key="2">
    <source>
        <dbReference type="Proteomes" id="UP001142690"/>
    </source>
</evidence>
<keyword evidence="2" id="KW-1185">Reference proteome</keyword>
<protein>
    <submittedName>
        <fullName evidence="1">Uncharacterized protein</fullName>
    </submittedName>
</protein>
<evidence type="ECO:0000313" key="1">
    <source>
        <dbReference type="EMBL" id="MCW6057698.1"/>
    </source>
</evidence>
<proteinExistence type="predicted"/>
<dbReference type="EMBL" id="JAINZM010000021">
    <property type="protein sequence ID" value="MCW6057698.1"/>
    <property type="molecule type" value="Genomic_DNA"/>
</dbReference>
<gene>
    <name evidence="1" type="ORF">K7K06_18750</name>
</gene>
<dbReference type="Proteomes" id="UP001142690">
    <property type="component" value="Unassembled WGS sequence"/>
</dbReference>
<sequence length="58" mass="6740">MKGEECSNRIEPFSPASASLFMRLTCQRCHRSHFEVWFAFPKGREKRVSLLHKSVASK</sequence>